<keyword evidence="8 10" id="KW-0472">Membrane</keyword>
<feature type="transmembrane region" description="Helical" evidence="10">
    <location>
        <begin position="6"/>
        <end position="27"/>
    </location>
</feature>
<feature type="transmembrane region" description="Helical" evidence="10">
    <location>
        <begin position="39"/>
        <end position="59"/>
    </location>
</feature>
<keyword evidence="6" id="KW-0029">Amino-acid transport</keyword>
<evidence type="ECO:0000256" key="7">
    <source>
        <dbReference type="ARBA" id="ARBA00022989"/>
    </source>
</evidence>
<dbReference type="InterPro" id="IPR052157">
    <property type="entry name" value="BCAA_transport_permease"/>
</dbReference>
<feature type="transmembrane region" description="Helical" evidence="10">
    <location>
        <begin position="105"/>
        <end position="125"/>
    </location>
</feature>
<comment type="subcellular location">
    <subcellularLocation>
        <location evidence="1">Cell membrane</location>
        <topology evidence="1">Multi-pass membrane protein</topology>
    </subcellularLocation>
</comment>
<dbReference type="GO" id="GO:0042941">
    <property type="term" value="P:D-alanine transmembrane transport"/>
    <property type="evidence" value="ECO:0007669"/>
    <property type="project" value="TreeGrafter"/>
</dbReference>
<evidence type="ECO:0000256" key="6">
    <source>
        <dbReference type="ARBA" id="ARBA00022970"/>
    </source>
</evidence>
<evidence type="ECO:0000313" key="11">
    <source>
        <dbReference type="EMBL" id="AGQ20041.1"/>
    </source>
</evidence>
<evidence type="ECO:0000256" key="3">
    <source>
        <dbReference type="ARBA" id="ARBA00022475"/>
    </source>
</evidence>
<feature type="transmembrane region" description="Helical" evidence="10">
    <location>
        <begin position="153"/>
        <end position="173"/>
    </location>
</feature>
<evidence type="ECO:0000256" key="8">
    <source>
        <dbReference type="ARBA" id="ARBA00023136"/>
    </source>
</evidence>
<evidence type="ECO:0000256" key="9">
    <source>
        <dbReference type="ARBA" id="ARBA00037998"/>
    </source>
</evidence>
<keyword evidence="2" id="KW-0813">Transport</keyword>
<dbReference type="Pfam" id="PF02653">
    <property type="entry name" value="BPD_transp_2"/>
    <property type="match status" value="1"/>
</dbReference>
<feature type="transmembrane region" description="Helical" evidence="10">
    <location>
        <begin position="252"/>
        <end position="271"/>
    </location>
</feature>
<feature type="transmembrane region" description="Helical" evidence="10">
    <location>
        <begin position="71"/>
        <end position="93"/>
    </location>
</feature>
<feature type="transmembrane region" description="Helical" evidence="10">
    <location>
        <begin position="226"/>
        <end position="245"/>
    </location>
</feature>
<accession>S5DM96</accession>
<dbReference type="AlphaFoldDB" id="S5DM96"/>
<feature type="transmembrane region" description="Helical" evidence="10">
    <location>
        <begin position="199"/>
        <end position="220"/>
    </location>
</feature>
<dbReference type="GO" id="GO:0005304">
    <property type="term" value="F:L-valine transmembrane transporter activity"/>
    <property type="evidence" value="ECO:0007669"/>
    <property type="project" value="TreeGrafter"/>
</dbReference>
<dbReference type="GO" id="GO:0015192">
    <property type="term" value="F:L-phenylalanine transmembrane transporter activity"/>
    <property type="evidence" value="ECO:0007669"/>
    <property type="project" value="TreeGrafter"/>
</dbReference>
<keyword evidence="7 10" id="KW-1133">Transmembrane helix</keyword>
<feature type="transmembrane region" description="Helical" evidence="10">
    <location>
        <begin position="277"/>
        <end position="293"/>
    </location>
</feature>
<dbReference type="GO" id="GO:0015190">
    <property type="term" value="F:L-leucine transmembrane transporter activity"/>
    <property type="evidence" value="ECO:0007669"/>
    <property type="project" value="TreeGrafter"/>
</dbReference>
<dbReference type="PANTHER" id="PTHR11795">
    <property type="entry name" value="BRANCHED-CHAIN AMINO ACID TRANSPORT SYSTEM PERMEASE PROTEIN LIVH"/>
    <property type="match status" value="1"/>
</dbReference>
<organism evidence="11">
    <name type="scientific">Candidatus Actinomarina minuta</name>
    <dbReference type="NCBI Taxonomy" id="1389454"/>
    <lineage>
        <taxon>Bacteria</taxon>
        <taxon>Bacillati</taxon>
        <taxon>Actinomycetota</taxon>
        <taxon>Actinomycetes</taxon>
        <taxon>Candidatus Actinomarinidae</taxon>
        <taxon>Candidatus Actinomarinales</taxon>
        <taxon>Candidatus Actinomarineae</taxon>
        <taxon>Candidatus Actinomarinaceae</taxon>
        <taxon>Candidatus Actinomarina</taxon>
    </lineage>
</organism>
<dbReference type="GO" id="GO:1903806">
    <property type="term" value="P:L-isoleucine import across plasma membrane"/>
    <property type="evidence" value="ECO:0007669"/>
    <property type="project" value="TreeGrafter"/>
</dbReference>
<dbReference type="InterPro" id="IPR001851">
    <property type="entry name" value="ABC_transp_permease"/>
</dbReference>
<sequence>MLDQLGNGLLLGIIISVASVALSLLYGVTRIVNFAHGEIIALGAIATLFLSSPIDYRVLFLDKFSPLGLDFFLSCILAVIICGLFGGLLELILFRPLRKGNVGNIAVLVVTIGLSIFIRHLYLLFATGKVQNFPLELQRRQTYLFFDMTPRNLKVLIIGILVMILIGLLLTYTKLGKAMRAVRDSEELSSVSGINSDNIILITWISSSMLAGLAGVFQATINDVRWNMGFLILLLIFAGTVLGGIGTSFGAMVGGLIIGILVQVSVGLPFMEGHTEAKNAVALGIMIVILLFRPQGIFGQKERIS</sequence>
<dbReference type="EMBL" id="KC811149">
    <property type="protein sequence ID" value="AGQ20041.1"/>
    <property type="molecule type" value="Genomic_DNA"/>
</dbReference>
<evidence type="ECO:0000256" key="4">
    <source>
        <dbReference type="ARBA" id="ARBA00022519"/>
    </source>
</evidence>
<proteinExistence type="inferred from homology"/>
<comment type="similarity">
    <text evidence="9">Belongs to the binding-protein-dependent transport system permease family. LivHM subfamily.</text>
</comment>
<evidence type="ECO:0000256" key="5">
    <source>
        <dbReference type="ARBA" id="ARBA00022692"/>
    </source>
</evidence>
<keyword evidence="4" id="KW-0997">Cell inner membrane</keyword>
<dbReference type="GO" id="GO:0015188">
    <property type="term" value="F:L-isoleucine transmembrane transporter activity"/>
    <property type="evidence" value="ECO:0007669"/>
    <property type="project" value="TreeGrafter"/>
</dbReference>
<dbReference type="PANTHER" id="PTHR11795:SF371">
    <property type="entry name" value="HIGH-AFFINITY BRANCHED-CHAIN AMINO ACID TRANSPORT SYSTEM PERMEASE PROTEIN LIVH"/>
    <property type="match status" value="1"/>
</dbReference>
<evidence type="ECO:0000256" key="2">
    <source>
        <dbReference type="ARBA" id="ARBA00022448"/>
    </source>
</evidence>
<evidence type="ECO:0000256" key="1">
    <source>
        <dbReference type="ARBA" id="ARBA00004651"/>
    </source>
</evidence>
<dbReference type="GO" id="GO:0005886">
    <property type="term" value="C:plasma membrane"/>
    <property type="evidence" value="ECO:0007669"/>
    <property type="project" value="UniProtKB-SubCell"/>
</dbReference>
<protein>
    <submittedName>
        <fullName evidence="11">Branched-chain amino acid ABC-type transport system, permease components</fullName>
    </submittedName>
</protein>
<evidence type="ECO:0000256" key="10">
    <source>
        <dbReference type="SAM" id="Phobius"/>
    </source>
</evidence>
<dbReference type="GO" id="GO:0015808">
    <property type="term" value="P:L-alanine transport"/>
    <property type="evidence" value="ECO:0007669"/>
    <property type="project" value="TreeGrafter"/>
</dbReference>
<reference evidence="11" key="1">
    <citation type="journal article" date="2013" name="Sci. Rep.">
        <title>Metagenomics uncovers a new group of low GC and ultra-small marine Actinobacteria.</title>
        <authorList>
            <person name="Ghai R."/>
            <person name="Mizuno C.M."/>
            <person name="Picazo A."/>
            <person name="Camacho A."/>
            <person name="Rodriguez-Valera F."/>
        </authorList>
    </citation>
    <scope>NUCLEOTIDE SEQUENCE</scope>
</reference>
<dbReference type="CDD" id="cd06582">
    <property type="entry name" value="TM_PBP1_LivH_like"/>
    <property type="match status" value="1"/>
</dbReference>
<name>S5DM96_9ACTN</name>
<keyword evidence="3" id="KW-1003">Cell membrane</keyword>
<keyword evidence="5 10" id="KW-0812">Transmembrane</keyword>